<accession>A0AAQ4E7A8</accession>
<gene>
    <name evidence="1" type="ORF">V5799_012919</name>
</gene>
<name>A0AAQ4E7A8_AMBAM</name>
<protein>
    <submittedName>
        <fullName evidence="1">Uncharacterized protein</fullName>
    </submittedName>
</protein>
<dbReference type="Proteomes" id="UP001321473">
    <property type="component" value="Unassembled WGS sequence"/>
</dbReference>
<evidence type="ECO:0000313" key="2">
    <source>
        <dbReference type="Proteomes" id="UP001321473"/>
    </source>
</evidence>
<evidence type="ECO:0000313" key="1">
    <source>
        <dbReference type="EMBL" id="KAK8770617.1"/>
    </source>
</evidence>
<keyword evidence="2" id="KW-1185">Reference proteome</keyword>
<dbReference type="AlphaFoldDB" id="A0AAQ4E7A8"/>
<comment type="caution">
    <text evidence="1">The sequence shown here is derived from an EMBL/GenBank/DDBJ whole genome shotgun (WGS) entry which is preliminary data.</text>
</comment>
<sequence>MPFSYQTVTDLDNDTSETLSAPGCPGLARVHGDSALAEASMDFIIDRSSTQAVLSAPGPYDLGAALEGLELSEAPMDITLHNSALLVCPWPLGPSRHFFVANPHLHRLTPLRRRSCELVQQDLLLSNRGHGSR</sequence>
<organism evidence="1 2">
    <name type="scientific">Amblyomma americanum</name>
    <name type="common">Lone star tick</name>
    <dbReference type="NCBI Taxonomy" id="6943"/>
    <lineage>
        <taxon>Eukaryota</taxon>
        <taxon>Metazoa</taxon>
        <taxon>Ecdysozoa</taxon>
        <taxon>Arthropoda</taxon>
        <taxon>Chelicerata</taxon>
        <taxon>Arachnida</taxon>
        <taxon>Acari</taxon>
        <taxon>Parasitiformes</taxon>
        <taxon>Ixodida</taxon>
        <taxon>Ixodoidea</taxon>
        <taxon>Ixodidae</taxon>
        <taxon>Amblyomminae</taxon>
        <taxon>Amblyomma</taxon>
    </lineage>
</organism>
<dbReference type="EMBL" id="JARKHS020020821">
    <property type="protein sequence ID" value="KAK8770617.1"/>
    <property type="molecule type" value="Genomic_DNA"/>
</dbReference>
<reference evidence="1 2" key="1">
    <citation type="journal article" date="2023" name="Arcadia Sci">
        <title>De novo assembly of a long-read Amblyomma americanum tick genome.</title>
        <authorList>
            <person name="Chou S."/>
            <person name="Poskanzer K.E."/>
            <person name="Rollins M."/>
            <person name="Thuy-Boun P.S."/>
        </authorList>
    </citation>
    <scope>NUCLEOTIDE SEQUENCE [LARGE SCALE GENOMIC DNA]</scope>
    <source>
        <strain evidence="1">F_SG_1</strain>
        <tissue evidence="1">Salivary glands</tissue>
    </source>
</reference>
<proteinExistence type="predicted"/>